<reference evidence="2" key="1">
    <citation type="submission" date="2017-06" db="EMBL/GenBank/DDBJ databases">
        <authorList>
            <person name="Zhao X."/>
        </authorList>
    </citation>
    <scope>NUCLEOTIDE SEQUENCE [LARGE SCALE GENOMIC DNA]</scope>
</reference>
<evidence type="ECO:0000313" key="1">
    <source>
        <dbReference type="EMBL" id="ATA65419.1"/>
    </source>
</evidence>
<accession>A0A289YYT9</accession>
<keyword evidence="2" id="KW-1185">Reference proteome</keyword>
<evidence type="ECO:0000313" key="2">
    <source>
        <dbReference type="Proteomes" id="UP000223363"/>
    </source>
</evidence>
<gene>
    <name evidence="1" type="ORF">2050HW_00084</name>
</gene>
<dbReference type="EMBL" id="MF285618">
    <property type="protein sequence ID" value="ATA65419.1"/>
    <property type="molecule type" value="Genomic_DNA"/>
</dbReference>
<protein>
    <submittedName>
        <fullName evidence="1">Uncharacterized protein</fullName>
    </submittedName>
</protein>
<name>A0A289YYT9_9CAUD</name>
<proteinExistence type="predicted"/>
<sequence>MSGYEKVETFEEVKEGEFQSSRVAEGFPGNDDDRLEFTQSIRMMAVNQLVTDGKVPTDKDSINSLSKLLDGIDKQVIGKKRIQVADKANENDERIAHLLEEMSTRVVRGETPIESMYAGKPTRDDKVFSLNMAAEFDDIDDSELVIDKKEESSSEFFERMENAHEDLRKG</sequence>
<organism evidence="1 2">
    <name type="scientific">Serratia phage vB_SmaM_ 2050HW</name>
    <dbReference type="NCBI Taxonomy" id="2024252"/>
    <lineage>
        <taxon>Viruses</taxon>
        <taxon>Duplodnaviria</taxon>
        <taxon>Heunggongvirae</taxon>
        <taxon>Uroviricota</taxon>
        <taxon>Caudoviricetes</taxon>
        <taxon>Chimalliviridae</taxon>
        <taxon>Moabitevirus</taxon>
        <taxon>Moabitevirus mv2050HW</taxon>
    </lineage>
</organism>
<dbReference type="Proteomes" id="UP000223363">
    <property type="component" value="Segment"/>
</dbReference>